<protein>
    <recommendedName>
        <fullName evidence="3">Cyanate hydratase</fullName>
        <shortName evidence="3">Cyanase</shortName>
        <ecNumber evidence="3">4.2.1.104</ecNumber>
    </recommendedName>
    <alternativeName>
        <fullName evidence="3">Cyanate hydrolase</fullName>
    </alternativeName>
    <alternativeName>
        <fullName evidence="3">Cyanate lyase</fullName>
    </alternativeName>
</protein>
<comment type="caution">
    <text evidence="5">The sequence shown here is derived from an EMBL/GenBank/DDBJ whole genome shotgun (WGS) entry which is preliminary data.</text>
</comment>
<evidence type="ECO:0000256" key="3">
    <source>
        <dbReference type="HAMAP-Rule" id="MF_00535"/>
    </source>
</evidence>
<feature type="domain" description="Cyanate lyase C-terminal" evidence="4">
    <location>
        <begin position="75"/>
        <end position="147"/>
    </location>
</feature>
<dbReference type="RefSeq" id="WP_350726425.1">
    <property type="nucleotide sequence ID" value="NZ_JBEPCO010000096.1"/>
</dbReference>
<dbReference type="Pfam" id="PF21291">
    <property type="entry name" value="CYNS_N"/>
    <property type="match status" value="1"/>
</dbReference>
<dbReference type="PRINTS" id="PR01693">
    <property type="entry name" value="CYANASE"/>
</dbReference>
<dbReference type="Gene3D" id="1.10.260.40">
    <property type="entry name" value="lambda repressor-like DNA-binding domains"/>
    <property type="match status" value="1"/>
</dbReference>
<dbReference type="GO" id="GO:0008824">
    <property type="term" value="F:cyanate hydratase activity"/>
    <property type="evidence" value="ECO:0007669"/>
    <property type="project" value="UniProtKB-EC"/>
</dbReference>
<dbReference type="HAMAP" id="MF_00535">
    <property type="entry name" value="Cyanate_hydrat"/>
    <property type="match status" value="1"/>
</dbReference>
<evidence type="ECO:0000259" key="4">
    <source>
        <dbReference type="SMART" id="SM01116"/>
    </source>
</evidence>
<dbReference type="EMBL" id="JBEPCV010000023">
    <property type="protein sequence ID" value="MER6906617.1"/>
    <property type="molecule type" value="Genomic_DNA"/>
</dbReference>
<organism evidence="5 6">
    <name type="scientific">Streptomyces flaveolus</name>
    <dbReference type="NCBI Taxonomy" id="67297"/>
    <lineage>
        <taxon>Bacteria</taxon>
        <taxon>Bacillati</taxon>
        <taxon>Actinomycetota</taxon>
        <taxon>Actinomycetes</taxon>
        <taxon>Kitasatosporales</taxon>
        <taxon>Streptomycetaceae</taxon>
        <taxon>Streptomyces</taxon>
    </lineage>
</organism>
<dbReference type="Pfam" id="PF02560">
    <property type="entry name" value="Cyanate_lyase"/>
    <property type="match status" value="1"/>
</dbReference>
<dbReference type="InterPro" id="IPR008076">
    <property type="entry name" value="Cyanase"/>
</dbReference>
<dbReference type="CDD" id="cd00559">
    <property type="entry name" value="Cyanase_C"/>
    <property type="match status" value="1"/>
</dbReference>
<dbReference type="InterPro" id="IPR036581">
    <property type="entry name" value="Cyanate_lyase_C_sf"/>
</dbReference>
<evidence type="ECO:0000256" key="1">
    <source>
        <dbReference type="ARBA" id="ARBA00003561"/>
    </source>
</evidence>
<comment type="similarity">
    <text evidence="3">Belongs to the cyanase family.</text>
</comment>
<dbReference type="PANTHER" id="PTHR34186:SF2">
    <property type="entry name" value="CYANATE HYDRATASE"/>
    <property type="match status" value="1"/>
</dbReference>
<proteinExistence type="inferred from homology"/>
<dbReference type="Proteomes" id="UP001490330">
    <property type="component" value="Unassembled WGS sequence"/>
</dbReference>
<comment type="function">
    <text evidence="1 3">Catalyzes the reaction of cyanate with bicarbonate to produce ammonia and carbon dioxide.</text>
</comment>
<dbReference type="NCBIfam" id="NF002773">
    <property type="entry name" value="PRK02866.1"/>
    <property type="match status" value="1"/>
</dbReference>
<dbReference type="InterPro" id="IPR048564">
    <property type="entry name" value="CYNS_N"/>
</dbReference>
<evidence type="ECO:0000256" key="2">
    <source>
        <dbReference type="ARBA" id="ARBA00023239"/>
    </source>
</evidence>
<dbReference type="PANTHER" id="PTHR34186">
    <property type="entry name" value="CYANATE HYDRATASE"/>
    <property type="match status" value="1"/>
</dbReference>
<comment type="catalytic activity">
    <reaction evidence="3">
        <text>cyanate + hydrogencarbonate + 3 H(+) = NH4(+) + 2 CO2</text>
        <dbReference type="Rhea" id="RHEA:11120"/>
        <dbReference type="ChEBI" id="CHEBI:15378"/>
        <dbReference type="ChEBI" id="CHEBI:16526"/>
        <dbReference type="ChEBI" id="CHEBI:17544"/>
        <dbReference type="ChEBI" id="CHEBI:28938"/>
        <dbReference type="ChEBI" id="CHEBI:29195"/>
        <dbReference type="EC" id="4.2.1.104"/>
    </reaction>
</comment>
<keyword evidence="2 3" id="KW-0456">Lyase</keyword>
<dbReference type="InterPro" id="IPR003712">
    <property type="entry name" value="Cyanate_lyase_C"/>
</dbReference>
<dbReference type="NCBIfam" id="TIGR00673">
    <property type="entry name" value="cynS"/>
    <property type="match status" value="1"/>
</dbReference>
<dbReference type="SMART" id="SM01116">
    <property type="entry name" value="Cyanate_lyase"/>
    <property type="match status" value="1"/>
</dbReference>
<name>A0ABV1VJD6_9ACTN</name>
<evidence type="ECO:0000313" key="6">
    <source>
        <dbReference type="Proteomes" id="UP001490330"/>
    </source>
</evidence>
<dbReference type="Gene3D" id="3.30.1160.10">
    <property type="entry name" value="Cyanate lyase, C-terminal domain"/>
    <property type="match status" value="1"/>
</dbReference>
<evidence type="ECO:0000313" key="5">
    <source>
        <dbReference type="EMBL" id="MER6906617.1"/>
    </source>
</evidence>
<feature type="active site" evidence="3">
    <location>
        <position position="91"/>
    </location>
</feature>
<dbReference type="EC" id="4.2.1.104" evidence="3"/>
<keyword evidence="6" id="KW-1185">Reference proteome</keyword>
<sequence>MNRTTLTEQIVETKISREISWADVADELGVGKEWVTAACLGQMTFTREQAEKIASIFELPAAAVPVLQTPPTRGQDLEAISSDPVILRLREIVTVYGPAIKELIHEEFGDGIMSAIDFRLTANRRQDPKGDRVELLMNGKFLPYPTS</sequence>
<reference evidence="5 6" key="1">
    <citation type="submission" date="2024-06" db="EMBL/GenBank/DDBJ databases">
        <title>The Natural Products Discovery Center: Release of the First 8490 Sequenced Strains for Exploring Actinobacteria Biosynthetic Diversity.</title>
        <authorList>
            <person name="Kalkreuter E."/>
            <person name="Kautsar S.A."/>
            <person name="Yang D."/>
            <person name="Bader C.D."/>
            <person name="Teijaro C.N."/>
            <person name="Fluegel L."/>
            <person name="Davis C.M."/>
            <person name="Simpson J.R."/>
            <person name="Lauterbach L."/>
            <person name="Steele A.D."/>
            <person name="Gui C."/>
            <person name="Meng S."/>
            <person name="Li G."/>
            <person name="Viehrig K."/>
            <person name="Ye F."/>
            <person name="Su P."/>
            <person name="Kiefer A.F."/>
            <person name="Nichols A."/>
            <person name="Cepeda A.J."/>
            <person name="Yan W."/>
            <person name="Fan B."/>
            <person name="Jiang Y."/>
            <person name="Adhikari A."/>
            <person name="Zheng C.-J."/>
            <person name="Schuster L."/>
            <person name="Cowan T.M."/>
            <person name="Smanski M.J."/>
            <person name="Chevrette M.G."/>
            <person name="De Carvalho L.P.S."/>
            <person name="Shen B."/>
        </authorList>
    </citation>
    <scope>NUCLEOTIDE SEQUENCE [LARGE SCALE GENOMIC DNA]</scope>
    <source>
        <strain evidence="5 6">NPDC000632</strain>
    </source>
</reference>
<feature type="active site" evidence="3">
    <location>
        <position position="114"/>
    </location>
</feature>
<dbReference type="InterPro" id="IPR010982">
    <property type="entry name" value="Lambda_DNA-bd_dom_sf"/>
</dbReference>
<dbReference type="PIRSF" id="PIRSF001263">
    <property type="entry name" value="Cyanate_hydratas"/>
    <property type="match status" value="1"/>
</dbReference>
<gene>
    <name evidence="3 5" type="primary">cynS</name>
    <name evidence="5" type="ORF">ABT322_23325</name>
</gene>
<accession>A0ABV1VJD6</accession>
<feature type="active site" evidence="3">
    <location>
        <position position="88"/>
    </location>
</feature>
<dbReference type="SUPFAM" id="SSF55234">
    <property type="entry name" value="Cyanase C-terminal domain"/>
    <property type="match status" value="1"/>
</dbReference>
<dbReference type="SUPFAM" id="SSF47413">
    <property type="entry name" value="lambda repressor-like DNA-binding domains"/>
    <property type="match status" value="1"/>
</dbReference>